<organism evidence="12 13">
    <name type="scientific">Pyrenophora seminiperda CCB06</name>
    <dbReference type="NCBI Taxonomy" id="1302712"/>
    <lineage>
        <taxon>Eukaryota</taxon>
        <taxon>Fungi</taxon>
        <taxon>Dikarya</taxon>
        <taxon>Ascomycota</taxon>
        <taxon>Pezizomycotina</taxon>
        <taxon>Dothideomycetes</taxon>
        <taxon>Pleosporomycetidae</taxon>
        <taxon>Pleosporales</taxon>
        <taxon>Pleosporineae</taxon>
        <taxon>Pleosporaceae</taxon>
        <taxon>Pyrenophora</taxon>
    </lineage>
</organism>
<comment type="function">
    <text evidence="9 11">Involved in degradation of plant cell walls. Hydrolyzes the feruloyl-arabinose ester bond in arabinoxylans, and the feruloyl-galactose ester bond in pectin. Active against paranitrophenyl-acetate, methyl ferulate and wheat arabinoxylan.</text>
</comment>
<dbReference type="GO" id="GO:0005576">
    <property type="term" value="C:extracellular region"/>
    <property type="evidence" value="ECO:0007669"/>
    <property type="project" value="UniProtKB-SubCell"/>
</dbReference>
<evidence type="ECO:0000256" key="1">
    <source>
        <dbReference type="ARBA" id="ARBA00004613"/>
    </source>
</evidence>
<dbReference type="InterPro" id="IPR043595">
    <property type="entry name" value="FaeB/C/D"/>
</dbReference>
<evidence type="ECO:0000313" key="12">
    <source>
        <dbReference type="EMBL" id="RMZ73165.1"/>
    </source>
</evidence>
<comment type="catalytic activity">
    <reaction evidence="10 11">
        <text>feruloyl-polysaccharide + H2O = ferulate + polysaccharide.</text>
        <dbReference type="EC" id="3.1.1.73"/>
    </reaction>
</comment>
<keyword evidence="8 11" id="KW-0624">Polysaccharide degradation</keyword>
<gene>
    <name evidence="12" type="ORF">GMOD_00008964</name>
</gene>
<evidence type="ECO:0000313" key="13">
    <source>
        <dbReference type="Proteomes" id="UP000265663"/>
    </source>
</evidence>
<dbReference type="Gene3D" id="3.40.50.1820">
    <property type="entry name" value="alpha/beta hydrolase"/>
    <property type="match status" value="1"/>
</dbReference>
<dbReference type="GO" id="GO:0030600">
    <property type="term" value="F:feruloyl esterase activity"/>
    <property type="evidence" value="ECO:0007669"/>
    <property type="project" value="UniProtKB-UniRule"/>
</dbReference>
<dbReference type="InterPro" id="IPR029058">
    <property type="entry name" value="AB_hydrolase_fold"/>
</dbReference>
<dbReference type="GO" id="GO:0045493">
    <property type="term" value="P:xylan catabolic process"/>
    <property type="evidence" value="ECO:0007669"/>
    <property type="project" value="UniProtKB-UniRule"/>
</dbReference>
<protein>
    <recommendedName>
        <fullName evidence="11">Feruloyl esterase C</fullName>
        <ecNumber evidence="11">3.1.1.73</ecNumber>
    </recommendedName>
    <alternativeName>
        <fullName evidence="11">Ferulic acid esterase C</fullName>
    </alternativeName>
</protein>
<evidence type="ECO:0000256" key="8">
    <source>
        <dbReference type="ARBA" id="ARBA00023326"/>
    </source>
</evidence>
<evidence type="ECO:0000256" key="5">
    <source>
        <dbReference type="ARBA" id="ARBA00022729"/>
    </source>
</evidence>
<dbReference type="SUPFAM" id="SSF53474">
    <property type="entry name" value="alpha/beta-Hydrolases"/>
    <property type="match status" value="1"/>
</dbReference>
<evidence type="ECO:0000256" key="11">
    <source>
        <dbReference type="RuleBase" id="RU367094"/>
    </source>
</evidence>
<reference evidence="12 13" key="1">
    <citation type="journal article" date="2014" name="PLoS ONE">
        <title>De novo Genome Assembly of the Fungal Plant Pathogen Pyrenophora semeniperda.</title>
        <authorList>
            <person name="Soliai M.M."/>
            <person name="Meyer S.E."/>
            <person name="Udall J.A."/>
            <person name="Elzinga D.E."/>
            <person name="Hermansen R.A."/>
            <person name="Bodily P.M."/>
            <person name="Hart A.A."/>
            <person name="Coleman C.E."/>
        </authorList>
    </citation>
    <scope>NUCLEOTIDE SEQUENCE [LARGE SCALE GENOMIC DNA]</scope>
    <source>
        <strain evidence="12 13">CCB06</strain>
        <tissue evidence="12">Mycelium</tissue>
    </source>
</reference>
<evidence type="ECO:0000256" key="7">
    <source>
        <dbReference type="ARBA" id="ARBA00023277"/>
    </source>
</evidence>
<dbReference type="PANTHER" id="PTHR38050:SF1">
    <property type="entry name" value="FERULOYL ESTERASE C"/>
    <property type="match status" value="1"/>
</dbReference>
<evidence type="ECO:0000256" key="2">
    <source>
        <dbReference type="ARBA" id="ARBA00010278"/>
    </source>
</evidence>
<keyword evidence="5" id="KW-0732">Signal</keyword>
<sequence length="323" mass="34024">MVRMWCQLAQRIEMRYLTSLAGALLLGAVSVLGAPGYYQDSPVSESLTAGFDTAHGLVKRANSAGCGKTPALTSGVKTINVNGKSRQYTIRVPSGYDKSKPYKLIFAFHWVGGTMGDVSSGGSDGALWAYYGMQRKSNEGAILVAPQGLNNGWANSGGEDLAFVDAMRKAIEADLCVDTTKRFATGFSYGGSMSFSIACSRAKDFRAVAVISGGQISGCDGGNEPIAYLGIHGVSDGTLNISGGRALRDRFVRNNGCTNQSPREPAAGSKTHVTTNYSGCKSGYPVEWLAFDGGHAPAPVDGGSDSGARSYTPDVIWGFFNQF</sequence>
<keyword evidence="3 11" id="KW-0964">Secreted</keyword>
<evidence type="ECO:0000256" key="4">
    <source>
        <dbReference type="ARBA" id="ARBA00022651"/>
    </source>
</evidence>
<comment type="similarity">
    <text evidence="2 11">Belongs to the faeC family.</text>
</comment>
<dbReference type="OrthoDB" id="424610at2759"/>
<dbReference type="Proteomes" id="UP000265663">
    <property type="component" value="Unassembled WGS sequence"/>
</dbReference>
<keyword evidence="4 11" id="KW-0858">Xylan degradation</keyword>
<evidence type="ECO:0000256" key="10">
    <source>
        <dbReference type="ARBA" id="ARBA00034075"/>
    </source>
</evidence>
<keyword evidence="7 11" id="KW-0119">Carbohydrate metabolism</keyword>
<dbReference type="ESTHER" id="9pleo-a0a3m7mf92">
    <property type="family name" value="FaeC"/>
</dbReference>
<evidence type="ECO:0000256" key="3">
    <source>
        <dbReference type="ARBA" id="ARBA00022525"/>
    </source>
</evidence>
<dbReference type="EMBL" id="KE747839">
    <property type="protein sequence ID" value="RMZ73165.1"/>
    <property type="molecule type" value="Genomic_DNA"/>
</dbReference>
<evidence type="ECO:0000256" key="6">
    <source>
        <dbReference type="ARBA" id="ARBA00022801"/>
    </source>
</evidence>
<comment type="subcellular location">
    <subcellularLocation>
        <location evidence="1 11">Secreted</location>
    </subcellularLocation>
</comment>
<accession>A0A3M7MF92</accession>
<dbReference type="EC" id="3.1.1.73" evidence="11"/>
<evidence type="ECO:0000256" key="9">
    <source>
        <dbReference type="ARBA" id="ARBA00025250"/>
    </source>
</evidence>
<dbReference type="PANTHER" id="PTHR38050">
    <property type="match status" value="1"/>
</dbReference>
<keyword evidence="6 11" id="KW-0378">Hydrolase</keyword>
<name>A0A3M7MF92_9PLEO</name>
<dbReference type="AlphaFoldDB" id="A0A3M7MF92"/>
<proteinExistence type="inferred from homology"/>
<keyword evidence="13" id="KW-1185">Reference proteome</keyword>